<dbReference type="Proteomes" id="UP001176517">
    <property type="component" value="Unassembled WGS sequence"/>
</dbReference>
<feature type="transmembrane region" description="Helical" evidence="2">
    <location>
        <begin position="662"/>
        <end position="681"/>
    </location>
</feature>
<accession>A0AAN6JR73</accession>
<feature type="compositionally biased region" description="Acidic residues" evidence="1">
    <location>
        <begin position="342"/>
        <end position="351"/>
    </location>
</feature>
<feature type="region of interest" description="Disordered" evidence="1">
    <location>
        <begin position="325"/>
        <end position="381"/>
    </location>
</feature>
<gene>
    <name evidence="3" type="ORF">OC846_005918</name>
</gene>
<reference evidence="3" key="1">
    <citation type="journal article" date="2023" name="PhytoFront">
        <title>Draft Genome Resources of Seven Strains of Tilletia horrida, Causal Agent of Kernel Smut of Rice.</title>
        <authorList>
            <person name="Khanal S."/>
            <person name="Antony Babu S."/>
            <person name="Zhou X.G."/>
        </authorList>
    </citation>
    <scope>NUCLEOTIDE SEQUENCE</scope>
    <source>
        <strain evidence="3">TX6</strain>
    </source>
</reference>
<feature type="transmembrane region" description="Helical" evidence="2">
    <location>
        <begin position="94"/>
        <end position="116"/>
    </location>
</feature>
<sequence length="683" mass="73747">MAARRAAAAPAAADGPSSLRPSAQSDQEQLRNHRVSLLSLHPSPAPSTRSPSPDGIRTRSAQPINNGYDDDEEDISDEVLDPPTLRSYRKALRYHLLALLPALGLILILTWVSSSYADLSRDHRHHKHGSRPSQKPALILSLLGASAWLAAYAVRPLVWDLVDNVLRIISLPFSWISQKWAARRASKRQYQQPGFAGNSEWEQDEHPHAPPSSPLRTAVALAFSILLRTVVLELLRVGSMALGIAVLQAATRRGHIWLQEAGAADFHGRALRLSPYDVRFGAVLWTTVGWCTAEWLVGSYDVIRKLGLYHPSLWPEAIYSASAFQDEQDEDRSDTADAASSQDEDDADAVDQEAAFPRSRTQNSRLTRVNEPGFGPGSSGIEAATSAAQAAVHAVRFFPRVFTQASAKSSSSSAFTVRPPGQGGAGTSGFGLYSAAGPQQSVTRRRAGADFPNSTRENEQQNLLVPAGSTRHGPSETDADAESRMYGTFQTARTSPPTIHLRDEVSNRFAPPATAAYGASGGTNPRTRDFAYENPVSIDPEEEAALQADLAHALAILLAARERADLEDTLGARLDTQVGPALAALWRIDGFVWNLGECLIAAAAVALASAGPPDEDWEYETFPGLTETPLWPTWLILTAIHTLLSLLWATALPRLGFAPVSYSSLLLGLGLTVAGLAWWGVLI</sequence>
<keyword evidence="2" id="KW-0812">Transmembrane</keyword>
<feature type="compositionally biased region" description="Polar residues" evidence="1">
    <location>
        <begin position="452"/>
        <end position="463"/>
    </location>
</feature>
<organism evidence="3 4">
    <name type="scientific">Tilletia horrida</name>
    <dbReference type="NCBI Taxonomy" id="155126"/>
    <lineage>
        <taxon>Eukaryota</taxon>
        <taxon>Fungi</taxon>
        <taxon>Dikarya</taxon>
        <taxon>Basidiomycota</taxon>
        <taxon>Ustilaginomycotina</taxon>
        <taxon>Exobasidiomycetes</taxon>
        <taxon>Tilletiales</taxon>
        <taxon>Tilletiaceae</taxon>
        <taxon>Tilletia</taxon>
    </lineage>
</organism>
<evidence type="ECO:0000313" key="3">
    <source>
        <dbReference type="EMBL" id="KAK0544824.1"/>
    </source>
</evidence>
<feature type="transmembrane region" description="Helical" evidence="2">
    <location>
        <begin position="591"/>
        <end position="611"/>
    </location>
</feature>
<evidence type="ECO:0000256" key="2">
    <source>
        <dbReference type="SAM" id="Phobius"/>
    </source>
</evidence>
<feature type="region of interest" description="Disordered" evidence="1">
    <location>
        <begin position="1"/>
        <end position="78"/>
    </location>
</feature>
<feature type="transmembrane region" description="Helical" evidence="2">
    <location>
        <begin position="631"/>
        <end position="650"/>
    </location>
</feature>
<evidence type="ECO:0000256" key="1">
    <source>
        <dbReference type="SAM" id="MobiDB-lite"/>
    </source>
</evidence>
<keyword evidence="2" id="KW-0472">Membrane</keyword>
<name>A0AAN6JR73_9BASI</name>
<proteinExistence type="predicted"/>
<dbReference type="EMBL" id="JAPDMZ010000261">
    <property type="protein sequence ID" value="KAK0544824.1"/>
    <property type="molecule type" value="Genomic_DNA"/>
</dbReference>
<keyword evidence="4" id="KW-1185">Reference proteome</keyword>
<keyword evidence="2" id="KW-1133">Transmembrane helix</keyword>
<feature type="region of interest" description="Disordered" evidence="1">
    <location>
        <begin position="408"/>
        <end position="479"/>
    </location>
</feature>
<feature type="compositionally biased region" description="Acidic residues" evidence="1">
    <location>
        <begin position="68"/>
        <end position="78"/>
    </location>
</feature>
<comment type="caution">
    <text evidence="3">The sequence shown here is derived from an EMBL/GenBank/DDBJ whole genome shotgun (WGS) entry which is preliminary data.</text>
</comment>
<evidence type="ECO:0000313" key="4">
    <source>
        <dbReference type="Proteomes" id="UP001176517"/>
    </source>
</evidence>
<feature type="transmembrane region" description="Helical" evidence="2">
    <location>
        <begin position="137"/>
        <end position="154"/>
    </location>
</feature>
<feature type="compositionally biased region" description="Low complexity" evidence="1">
    <location>
        <begin position="1"/>
        <end position="13"/>
    </location>
</feature>
<dbReference type="AlphaFoldDB" id="A0AAN6JR73"/>
<feature type="compositionally biased region" description="Low complexity" evidence="1">
    <location>
        <begin position="36"/>
        <end position="53"/>
    </location>
</feature>
<protein>
    <submittedName>
        <fullName evidence="3">Uncharacterized protein</fullName>
    </submittedName>
</protein>